<name>A0A0J5X8M2_BURCE</name>
<evidence type="ECO:0000313" key="2">
    <source>
        <dbReference type="Proteomes" id="UP000036338"/>
    </source>
</evidence>
<dbReference type="PATRIC" id="fig|292.27.peg.851"/>
<dbReference type="AlphaFoldDB" id="A0A0J5X8M2"/>
<organism evidence="1 2">
    <name type="scientific">Burkholderia cepacia</name>
    <name type="common">Pseudomonas cepacia</name>
    <dbReference type="NCBI Taxonomy" id="292"/>
    <lineage>
        <taxon>Bacteria</taxon>
        <taxon>Pseudomonadati</taxon>
        <taxon>Pseudomonadota</taxon>
        <taxon>Betaproteobacteria</taxon>
        <taxon>Burkholderiales</taxon>
        <taxon>Burkholderiaceae</taxon>
        <taxon>Burkholderia</taxon>
        <taxon>Burkholderia cepacia complex</taxon>
    </lineage>
</organism>
<protein>
    <submittedName>
        <fullName evidence="1">Uncharacterized protein</fullName>
    </submittedName>
</protein>
<dbReference type="Proteomes" id="UP000036338">
    <property type="component" value="Unassembled WGS sequence"/>
</dbReference>
<comment type="caution">
    <text evidence="1">The sequence shown here is derived from an EMBL/GenBank/DDBJ whole genome shotgun (WGS) entry which is preliminary data.</text>
</comment>
<dbReference type="EMBL" id="LDWR01000012">
    <property type="protein sequence ID" value="KML60911.1"/>
    <property type="molecule type" value="Genomic_DNA"/>
</dbReference>
<proteinExistence type="predicted"/>
<dbReference type="RefSeq" id="WP_048244431.1">
    <property type="nucleotide sequence ID" value="NZ_LDWR01000012.1"/>
</dbReference>
<evidence type="ECO:0000313" key="1">
    <source>
        <dbReference type="EMBL" id="KML60911.1"/>
    </source>
</evidence>
<gene>
    <name evidence="1" type="ORF">VL15_07315</name>
</gene>
<sequence length="207" mass="22680">MQNESDQMMVDEALEAETVEALRRLFASDAAPNRTPPVERGDSSTMIGEVTDTHHPDAMGLIRVKWTLQDDTTCERWLECVDGVKPRIGDRVLLQSPANWPEYLIAGLLTRKGHGEPVEPAVEPAMALSLETDRCVQIADASGCPLLQVRASPDGPVVTLLNRNVNIEVAGKLRLSAQTLELEGGRGGVDIRTEADTVVRSRYVRLN</sequence>
<reference evidence="1 2" key="1">
    <citation type="submission" date="2015-05" db="EMBL/GenBank/DDBJ databases">
        <title>Draft genome of Burkholderia cepacia LK29.</title>
        <authorList>
            <person name="Chan X.Y."/>
        </authorList>
    </citation>
    <scope>NUCLEOTIDE SEQUENCE [LARGE SCALE GENOMIC DNA]</scope>
    <source>
        <strain evidence="1 2">LK29</strain>
    </source>
</reference>
<accession>A0A0J5X8M2</accession>